<dbReference type="InterPro" id="IPR023375">
    <property type="entry name" value="ADC_dom_sf"/>
</dbReference>
<dbReference type="Gene3D" id="2.40.400.10">
    <property type="entry name" value="Acetoacetate decarboxylase-like"/>
    <property type="match status" value="1"/>
</dbReference>
<evidence type="ECO:0000313" key="3">
    <source>
        <dbReference type="Proteomes" id="UP001163105"/>
    </source>
</evidence>
<protein>
    <submittedName>
        <fullName evidence="2">Polyamine transporter 2</fullName>
    </submittedName>
</protein>
<gene>
    <name evidence="2" type="ORF">O9K51_02128</name>
</gene>
<feature type="compositionally biased region" description="Basic and acidic residues" evidence="1">
    <location>
        <begin position="28"/>
        <end position="40"/>
    </location>
</feature>
<dbReference type="AlphaFoldDB" id="A0AB34FWG7"/>
<dbReference type="SUPFAM" id="SSF160104">
    <property type="entry name" value="Acetoacetate decarboxylase-like"/>
    <property type="match status" value="1"/>
</dbReference>
<dbReference type="EMBL" id="JAQHRD010000002">
    <property type="protein sequence ID" value="KAJ6443742.1"/>
    <property type="molecule type" value="Genomic_DNA"/>
</dbReference>
<dbReference type="Proteomes" id="UP001163105">
    <property type="component" value="Unassembled WGS sequence"/>
</dbReference>
<dbReference type="Pfam" id="PF06314">
    <property type="entry name" value="ADC"/>
    <property type="match status" value="1"/>
</dbReference>
<dbReference type="InterPro" id="IPR010451">
    <property type="entry name" value="Acetoacetate_decarboxylase"/>
</dbReference>
<accession>A0AB34FWG7</accession>
<feature type="region of interest" description="Disordered" evidence="1">
    <location>
        <begin position="1"/>
        <end position="40"/>
    </location>
</feature>
<dbReference type="GO" id="GO:0016829">
    <property type="term" value="F:lyase activity"/>
    <property type="evidence" value="ECO:0007669"/>
    <property type="project" value="InterPro"/>
</dbReference>
<name>A0AB34FWG7_9HYPO</name>
<evidence type="ECO:0000256" key="1">
    <source>
        <dbReference type="SAM" id="MobiDB-lite"/>
    </source>
</evidence>
<comment type="caution">
    <text evidence="2">The sequence shown here is derived from an EMBL/GenBank/DDBJ whole genome shotgun (WGS) entry which is preliminary data.</text>
</comment>
<organism evidence="2 3">
    <name type="scientific">Purpureocillium lavendulum</name>
    <dbReference type="NCBI Taxonomy" id="1247861"/>
    <lineage>
        <taxon>Eukaryota</taxon>
        <taxon>Fungi</taxon>
        <taxon>Dikarya</taxon>
        <taxon>Ascomycota</taxon>
        <taxon>Pezizomycotina</taxon>
        <taxon>Sordariomycetes</taxon>
        <taxon>Hypocreomycetidae</taxon>
        <taxon>Hypocreales</taxon>
        <taxon>Ophiocordycipitaceae</taxon>
        <taxon>Purpureocillium</taxon>
    </lineage>
</organism>
<keyword evidence="3" id="KW-1185">Reference proteome</keyword>
<proteinExistence type="predicted"/>
<reference evidence="2" key="1">
    <citation type="submission" date="2023-01" db="EMBL/GenBank/DDBJ databases">
        <title>The growth and conidiation of Purpureocillium lavendulum are regulated by nitrogen source and histone H3K14 acetylation.</title>
        <authorList>
            <person name="Tang P."/>
            <person name="Han J."/>
            <person name="Zhang C."/>
            <person name="Tang P."/>
            <person name="Qi F."/>
            <person name="Zhang K."/>
            <person name="Liang L."/>
        </authorList>
    </citation>
    <scope>NUCLEOTIDE SEQUENCE</scope>
    <source>
        <strain evidence="2">YMF1.00683</strain>
    </source>
</reference>
<evidence type="ECO:0000313" key="2">
    <source>
        <dbReference type="EMBL" id="KAJ6443742.1"/>
    </source>
</evidence>
<sequence length="301" mass="32807">MSGPGHSAPLHHRMPTVFGPAPGPRQTVEGRTRDGSKTSNKEAFITFTAPQASLSSLLPPGFLFQKPGPSGYFTIAAKRLDNLDWLGGRGYSLLSVYIHGIQYTAPEDGKVHRGTYIPVLWESMADPIISGREELGYPKLFANLDITDPAEDAYAMTASWEGSQFAKFTLTGLREVRQGSTQPAKLAPAAAGIDDGLLFWRYFPSTGRPGSADVEYPVFMSYAEESQKQSVQVVRRFTAEKGEIVWDALDWKALPTLHHIIARLELLPMSTVVNCGLVERVGSGDLSSARRAGGPWPKSSL</sequence>